<comment type="similarity">
    <text evidence="2">Belongs to the beta-2-microglobulin family.</text>
</comment>
<protein>
    <recommendedName>
        <fullName evidence="3">Beta-2-microglobulin</fullName>
    </recommendedName>
</protein>
<feature type="chain" id="PRO_5034869547" description="Beta-2-microglobulin" evidence="8">
    <location>
        <begin position="20"/>
        <end position="121"/>
    </location>
</feature>
<dbReference type="InterPro" id="IPR003597">
    <property type="entry name" value="Ig_C1-set"/>
</dbReference>
<dbReference type="AlphaFoldDB" id="A0A8B9J670"/>
<evidence type="ECO:0000313" key="11">
    <source>
        <dbReference type="Proteomes" id="UP000694621"/>
    </source>
</evidence>
<dbReference type="InterPro" id="IPR013783">
    <property type="entry name" value="Ig-like_fold"/>
</dbReference>
<dbReference type="Proteomes" id="UP000694621">
    <property type="component" value="Unplaced"/>
</dbReference>
<dbReference type="PANTHER" id="PTHR19944">
    <property type="entry name" value="MHC CLASS II-RELATED"/>
    <property type="match status" value="1"/>
</dbReference>
<dbReference type="SMART" id="SM00407">
    <property type="entry name" value="IGc1"/>
    <property type="match status" value="1"/>
</dbReference>
<evidence type="ECO:0000256" key="2">
    <source>
        <dbReference type="ARBA" id="ARBA00009564"/>
    </source>
</evidence>
<keyword evidence="5" id="KW-0964">Secreted</keyword>
<comment type="subcellular location">
    <subcellularLocation>
        <location evidence="1">Secreted</location>
    </subcellularLocation>
</comment>
<feature type="domain" description="Ig-like" evidence="9">
    <location>
        <begin position="24"/>
        <end position="103"/>
    </location>
</feature>
<evidence type="ECO:0000256" key="8">
    <source>
        <dbReference type="SAM" id="SignalP"/>
    </source>
</evidence>
<dbReference type="PANTHER" id="PTHR19944:SF62">
    <property type="entry name" value="BETA-2-MICROGLOBULIN"/>
    <property type="match status" value="1"/>
</dbReference>
<evidence type="ECO:0000256" key="1">
    <source>
        <dbReference type="ARBA" id="ARBA00004613"/>
    </source>
</evidence>
<evidence type="ECO:0000256" key="5">
    <source>
        <dbReference type="ARBA" id="ARBA00022525"/>
    </source>
</evidence>
<evidence type="ECO:0000259" key="9">
    <source>
        <dbReference type="PROSITE" id="PS50835"/>
    </source>
</evidence>
<reference evidence="10" key="1">
    <citation type="submission" date="2025-08" db="UniProtKB">
        <authorList>
            <consortium name="Ensembl"/>
        </authorList>
    </citation>
    <scope>IDENTIFICATION</scope>
</reference>
<dbReference type="Ensembl" id="ENSAMXT00005005404.1">
    <property type="protein sequence ID" value="ENSAMXP00005004726.1"/>
    <property type="gene ID" value="ENSAMXG00005002946.1"/>
</dbReference>
<keyword evidence="8" id="KW-0732">Signal</keyword>
<dbReference type="InterPro" id="IPR050160">
    <property type="entry name" value="MHC/Immunoglobulin"/>
</dbReference>
<keyword evidence="6" id="KW-0391">Immunity</keyword>
<dbReference type="InterPro" id="IPR036179">
    <property type="entry name" value="Ig-like_dom_sf"/>
</dbReference>
<name>A0A8B9J670_ASTMX</name>
<proteinExistence type="inferred from homology"/>
<dbReference type="GO" id="GO:0042612">
    <property type="term" value="C:MHC class I protein complex"/>
    <property type="evidence" value="ECO:0007669"/>
    <property type="project" value="UniProtKB-KW"/>
</dbReference>
<evidence type="ECO:0000256" key="3">
    <source>
        <dbReference type="ARBA" id="ARBA00018767"/>
    </source>
</evidence>
<sequence>MKLLLSIVVFVALGCSSLAKQSDPKVQVYSYSPGEFGKENILICHVSEFHPPDISINLLKNGIEIPNAKQTDLAFEQGWKFHLTRSVSFTPQKNEEYACRVTHMGIGKNFVWGKGTILSSL</sequence>
<dbReference type="FunFam" id="2.60.40.10:FF:001005">
    <property type="entry name" value="Beta-2-microglobulin"/>
    <property type="match status" value="1"/>
</dbReference>
<evidence type="ECO:0000313" key="10">
    <source>
        <dbReference type="Ensembl" id="ENSAMXP00005004726.1"/>
    </source>
</evidence>
<organism evidence="10 11">
    <name type="scientific">Astyanax mexicanus</name>
    <name type="common">Blind cave fish</name>
    <name type="synonym">Astyanax fasciatus mexicanus</name>
    <dbReference type="NCBI Taxonomy" id="7994"/>
    <lineage>
        <taxon>Eukaryota</taxon>
        <taxon>Metazoa</taxon>
        <taxon>Chordata</taxon>
        <taxon>Craniata</taxon>
        <taxon>Vertebrata</taxon>
        <taxon>Euteleostomi</taxon>
        <taxon>Actinopterygii</taxon>
        <taxon>Neopterygii</taxon>
        <taxon>Teleostei</taxon>
        <taxon>Ostariophysi</taxon>
        <taxon>Characiformes</taxon>
        <taxon>Characoidei</taxon>
        <taxon>Acestrorhamphidae</taxon>
        <taxon>Acestrorhamphinae</taxon>
        <taxon>Astyanax</taxon>
    </lineage>
</organism>
<dbReference type="PROSITE" id="PS00290">
    <property type="entry name" value="IG_MHC"/>
    <property type="match status" value="1"/>
</dbReference>
<dbReference type="GO" id="GO:0010038">
    <property type="term" value="P:response to metal ion"/>
    <property type="evidence" value="ECO:0007669"/>
    <property type="project" value="UniProtKB-ARBA"/>
</dbReference>
<feature type="signal peptide" evidence="8">
    <location>
        <begin position="1"/>
        <end position="19"/>
    </location>
</feature>
<dbReference type="Gene3D" id="2.60.40.10">
    <property type="entry name" value="Immunoglobulins"/>
    <property type="match status" value="1"/>
</dbReference>
<evidence type="ECO:0000256" key="4">
    <source>
        <dbReference type="ARBA" id="ARBA00022451"/>
    </source>
</evidence>
<dbReference type="SUPFAM" id="SSF48726">
    <property type="entry name" value="Immunoglobulin"/>
    <property type="match status" value="1"/>
</dbReference>
<accession>A0A8B9J670</accession>
<dbReference type="InterPro" id="IPR003006">
    <property type="entry name" value="Ig/MHC_CS"/>
</dbReference>
<dbReference type="GO" id="GO:0002474">
    <property type="term" value="P:antigen processing and presentation of peptide antigen via MHC class I"/>
    <property type="evidence" value="ECO:0007669"/>
    <property type="project" value="UniProtKB-KW"/>
</dbReference>
<dbReference type="PROSITE" id="PS51257">
    <property type="entry name" value="PROKAR_LIPOPROTEIN"/>
    <property type="match status" value="1"/>
</dbReference>
<dbReference type="GO" id="GO:0005576">
    <property type="term" value="C:extracellular region"/>
    <property type="evidence" value="ECO:0007669"/>
    <property type="project" value="UniProtKB-SubCell"/>
</dbReference>
<dbReference type="PROSITE" id="PS50835">
    <property type="entry name" value="IG_LIKE"/>
    <property type="match status" value="1"/>
</dbReference>
<dbReference type="InterPro" id="IPR007110">
    <property type="entry name" value="Ig-like_dom"/>
</dbReference>
<evidence type="ECO:0000256" key="6">
    <source>
        <dbReference type="ARBA" id="ARBA00022859"/>
    </source>
</evidence>
<keyword evidence="7" id="KW-0393">Immunoglobulin domain</keyword>
<evidence type="ECO:0000256" key="7">
    <source>
        <dbReference type="ARBA" id="ARBA00023319"/>
    </source>
</evidence>
<dbReference type="Pfam" id="PF07654">
    <property type="entry name" value="C1-set"/>
    <property type="match status" value="1"/>
</dbReference>
<keyword evidence="4" id="KW-0490">MHC I</keyword>